<evidence type="ECO:0000256" key="5">
    <source>
        <dbReference type="ARBA" id="ARBA00023136"/>
    </source>
</evidence>
<evidence type="ECO:0000313" key="8">
    <source>
        <dbReference type="Proteomes" id="UP000887565"/>
    </source>
</evidence>
<feature type="region of interest" description="Disordered" evidence="6">
    <location>
        <begin position="1"/>
        <end position="40"/>
    </location>
</feature>
<evidence type="ECO:0000256" key="7">
    <source>
        <dbReference type="SAM" id="Phobius"/>
    </source>
</evidence>
<dbReference type="WBParaSite" id="nRc.2.0.1.t20318-RA">
    <property type="protein sequence ID" value="nRc.2.0.1.t20318-RA"/>
    <property type="gene ID" value="nRc.2.0.1.g20318"/>
</dbReference>
<reference evidence="9" key="1">
    <citation type="submission" date="2022-11" db="UniProtKB">
        <authorList>
            <consortium name="WormBaseParasite"/>
        </authorList>
    </citation>
    <scope>IDENTIFICATION</scope>
</reference>
<dbReference type="Pfam" id="PF05216">
    <property type="entry name" value="UNC-50"/>
    <property type="match status" value="1"/>
</dbReference>
<feature type="transmembrane region" description="Helical" evidence="7">
    <location>
        <begin position="160"/>
        <end position="178"/>
    </location>
</feature>
<dbReference type="AlphaFoldDB" id="A0A915J381"/>
<dbReference type="PANTHER" id="PTHR12841:SF6">
    <property type="entry name" value="PROTEIN UNC-50 HOMOLOG"/>
    <property type="match status" value="1"/>
</dbReference>
<dbReference type="OMA" id="YRNFMYR"/>
<evidence type="ECO:0000256" key="1">
    <source>
        <dbReference type="ARBA" id="ARBA00004141"/>
    </source>
</evidence>
<dbReference type="PANTHER" id="PTHR12841">
    <property type="entry name" value="PROTEIN UNC-50 HOMOLOG"/>
    <property type="match status" value="1"/>
</dbReference>
<dbReference type="GO" id="GO:0000139">
    <property type="term" value="C:Golgi membrane"/>
    <property type="evidence" value="ECO:0007669"/>
    <property type="project" value="TreeGrafter"/>
</dbReference>
<dbReference type="Proteomes" id="UP000887565">
    <property type="component" value="Unplaced"/>
</dbReference>
<feature type="transmembrane region" description="Helical" evidence="7">
    <location>
        <begin position="271"/>
        <end position="294"/>
    </location>
</feature>
<accession>A0A915J381</accession>
<feature type="transmembrane region" description="Helical" evidence="7">
    <location>
        <begin position="238"/>
        <end position="259"/>
    </location>
</feature>
<proteinExistence type="inferred from homology"/>
<evidence type="ECO:0000256" key="3">
    <source>
        <dbReference type="ARBA" id="ARBA00022692"/>
    </source>
</evidence>
<comment type="subcellular location">
    <subcellularLocation>
        <location evidence="1">Membrane</location>
        <topology evidence="1">Multi-pass membrane protein</topology>
    </subcellularLocation>
</comment>
<feature type="transmembrane region" description="Helical" evidence="7">
    <location>
        <begin position="190"/>
        <end position="213"/>
    </location>
</feature>
<keyword evidence="3 7" id="KW-0812">Transmembrane</keyword>
<evidence type="ECO:0000256" key="4">
    <source>
        <dbReference type="ARBA" id="ARBA00022989"/>
    </source>
</evidence>
<evidence type="ECO:0000313" key="9">
    <source>
        <dbReference type="WBParaSite" id="nRc.2.0.1.t20318-RA"/>
    </source>
</evidence>
<keyword evidence="8" id="KW-1185">Reference proteome</keyword>
<feature type="transmembrane region" description="Helical" evidence="7">
    <location>
        <begin position="300"/>
        <end position="322"/>
    </location>
</feature>
<dbReference type="InterPro" id="IPR007881">
    <property type="entry name" value="UNC-50"/>
</dbReference>
<evidence type="ECO:0000256" key="2">
    <source>
        <dbReference type="ARBA" id="ARBA00006293"/>
    </source>
</evidence>
<evidence type="ECO:0000256" key="6">
    <source>
        <dbReference type="SAM" id="MobiDB-lite"/>
    </source>
</evidence>
<sequence length="334" mass="38754">MSDPDLVTHRPQQQQESFSSAKTNTTNYGPNFSHSSSISEKNNACQAPINNARNQSSLNKAKFSGYSSPRYPTSPGNRCLSRGSIVSLSSSKDYGCLAHVRMTAGAKITRFFKRLFNYKQMDFEFAVWQMLFLLAAPQRVYRNFMYRKRTKDQWARDDPAFLVLLSAVLSATSILYAFILDLSFIGFLKFFFWVVFVDCIITGLIIATFNWFLTNTFLRVDKDQDVEWGYCFDVHLNAFFPILIFLHTVMPLLYPVLISKAWFLSRFVGNSLWLIAIGYYLYITFLGFTALPFVKNTHIFLYPFSFLFILYVVLITIGWNVSQTVMWFYHYRIA</sequence>
<keyword evidence="5 7" id="KW-0472">Membrane</keyword>
<organism evidence="8 9">
    <name type="scientific">Romanomermis culicivorax</name>
    <name type="common">Nematode worm</name>
    <dbReference type="NCBI Taxonomy" id="13658"/>
    <lineage>
        <taxon>Eukaryota</taxon>
        <taxon>Metazoa</taxon>
        <taxon>Ecdysozoa</taxon>
        <taxon>Nematoda</taxon>
        <taxon>Enoplea</taxon>
        <taxon>Dorylaimia</taxon>
        <taxon>Mermithida</taxon>
        <taxon>Mermithoidea</taxon>
        <taxon>Mermithidae</taxon>
        <taxon>Romanomermis</taxon>
    </lineage>
</organism>
<comment type="similarity">
    <text evidence="2">Belongs to the unc-50 family.</text>
</comment>
<feature type="compositionally biased region" description="Polar residues" evidence="6">
    <location>
        <begin position="10"/>
        <end position="40"/>
    </location>
</feature>
<protein>
    <submittedName>
        <fullName evidence="9">Unc-50-like protein</fullName>
    </submittedName>
</protein>
<name>A0A915J381_ROMCU</name>
<keyword evidence="4 7" id="KW-1133">Transmembrane helix</keyword>